<dbReference type="RefSeq" id="XP_002768372.1">
    <property type="nucleotide sequence ID" value="XM_002768326.1"/>
</dbReference>
<evidence type="ECO:0000313" key="3">
    <source>
        <dbReference type="EMBL" id="EER01090.1"/>
    </source>
</evidence>
<dbReference type="AlphaFoldDB" id="C5LQA3"/>
<dbReference type="OrthoDB" id="361536at2759"/>
<feature type="region of interest" description="Disordered" evidence="1">
    <location>
        <begin position="136"/>
        <end position="175"/>
    </location>
</feature>
<dbReference type="Pfam" id="PF00443">
    <property type="entry name" value="UCH"/>
    <property type="match status" value="1"/>
</dbReference>
<dbReference type="EMBL" id="GG684496">
    <property type="protein sequence ID" value="EER01090.1"/>
    <property type="molecule type" value="Genomic_DNA"/>
</dbReference>
<sequence length="195" mass="21533">MKGAHRELCGSAKLTNALNGTRYCPPIPQGEEERKLDPFNGMLAPVSLRKHFGKGHPDFSTSSQQDAAEYLLYFLDKLDRAEQASTSSASFHDDDFTLSSDEFGYVVEDRLECTKSGTVRYSRRRENLFPLVVSMDDAVGDHGSGTNEGEAKRLKTDDDKEEEEGSPPPPVVPFEACLKRTMAPANVEGFRSPAL</sequence>
<name>C5LQA3_PERM5</name>
<protein>
    <recommendedName>
        <fullName evidence="2">Peptidase C19 ubiquitin carboxyl-terminal hydrolase domain-containing protein</fullName>
    </recommendedName>
</protein>
<organism evidence="4">
    <name type="scientific">Perkinsus marinus (strain ATCC 50983 / TXsc)</name>
    <dbReference type="NCBI Taxonomy" id="423536"/>
    <lineage>
        <taxon>Eukaryota</taxon>
        <taxon>Sar</taxon>
        <taxon>Alveolata</taxon>
        <taxon>Perkinsozoa</taxon>
        <taxon>Perkinsea</taxon>
        <taxon>Perkinsida</taxon>
        <taxon>Perkinsidae</taxon>
        <taxon>Perkinsus</taxon>
    </lineage>
</organism>
<dbReference type="InterPro" id="IPR001394">
    <property type="entry name" value="Peptidase_C19_UCH"/>
</dbReference>
<dbReference type="InParanoid" id="C5LQA3"/>
<feature type="non-terminal residue" evidence="3">
    <location>
        <position position="195"/>
    </location>
</feature>
<evidence type="ECO:0000259" key="2">
    <source>
        <dbReference type="Pfam" id="PF00443"/>
    </source>
</evidence>
<dbReference type="Proteomes" id="UP000007800">
    <property type="component" value="Unassembled WGS sequence"/>
</dbReference>
<dbReference type="SUPFAM" id="SSF54001">
    <property type="entry name" value="Cysteine proteinases"/>
    <property type="match status" value="1"/>
</dbReference>
<keyword evidence="4" id="KW-1185">Reference proteome</keyword>
<dbReference type="Gene3D" id="3.90.70.10">
    <property type="entry name" value="Cysteine proteinases"/>
    <property type="match status" value="1"/>
</dbReference>
<dbReference type="InterPro" id="IPR038765">
    <property type="entry name" value="Papain-like_cys_pep_sf"/>
</dbReference>
<dbReference type="GO" id="GO:0016579">
    <property type="term" value="P:protein deubiquitination"/>
    <property type="evidence" value="ECO:0007669"/>
    <property type="project" value="InterPro"/>
</dbReference>
<reference evidence="3 4" key="1">
    <citation type="submission" date="2008-07" db="EMBL/GenBank/DDBJ databases">
        <authorList>
            <person name="El-Sayed N."/>
            <person name="Caler E."/>
            <person name="Inman J."/>
            <person name="Amedeo P."/>
            <person name="Hass B."/>
            <person name="Wortman J."/>
        </authorList>
    </citation>
    <scope>NUCLEOTIDE SEQUENCE [LARGE SCALE GENOMIC DNA]</scope>
    <source>
        <strain evidence="4">ATCC 50983 / TXsc</strain>
    </source>
</reference>
<evidence type="ECO:0000256" key="1">
    <source>
        <dbReference type="SAM" id="MobiDB-lite"/>
    </source>
</evidence>
<gene>
    <name evidence="3" type="ORF">Pmar_PMAR025211</name>
</gene>
<feature type="compositionally biased region" description="Basic and acidic residues" evidence="1">
    <location>
        <begin position="149"/>
        <end position="158"/>
    </location>
</feature>
<accession>C5LQA3</accession>
<dbReference type="GO" id="GO:0004843">
    <property type="term" value="F:cysteine-type deubiquitinase activity"/>
    <property type="evidence" value="ECO:0007669"/>
    <property type="project" value="InterPro"/>
</dbReference>
<feature type="domain" description="Peptidase C19 ubiquitin carboxyl-terminal hydrolase" evidence="2">
    <location>
        <begin position="42"/>
        <end position="119"/>
    </location>
</feature>
<evidence type="ECO:0000313" key="4">
    <source>
        <dbReference type="Proteomes" id="UP000007800"/>
    </source>
</evidence>
<dbReference type="GeneID" id="9057779"/>
<proteinExistence type="predicted"/>